<keyword evidence="4" id="KW-0238">DNA-binding</keyword>
<feature type="coiled-coil region" evidence="9">
    <location>
        <begin position="274"/>
        <end position="315"/>
    </location>
</feature>
<dbReference type="GO" id="GO:0097316">
    <property type="term" value="P:cellular response to N-acetyl-D-glucosamine"/>
    <property type="evidence" value="ECO:0000315"/>
    <property type="project" value="CGD"/>
</dbReference>
<comment type="subcellular location">
    <subcellularLocation>
        <location evidence="1">Nucleus</location>
    </subcellularLocation>
</comment>
<comment type="similarity">
    <text evidence="8">Belongs to the bZIP family. GCN4 subfamily.</text>
</comment>
<evidence type="ECO:0000259" key="11">
    <source>
        <dbReference type="PROSITE" id="PS50217"/>
    </source>
</evidence>
<keyword evidence="9" id="KW-0175">Coiled coil</keyword>
<dbReference type="SUPFAM" id="SSF57959">
    <property type="entry name" value="Leucine zipper domain"/>
    <property type="match status" value="1"/>
</dbReference>
<dbReference type="GO" id="GO:0006357">
    <property type="term" value="P:regulation of transcription by RNA polymerase II"/>
    <property type="evidence" value="ECO:0000315"/>
    <property type="project" value="CGD"/>
</dbReference>
<dbReference type="PANTHER" id="PTHR11462">
    <property type="entry name" value="JUN TRANSCRIPTION FACTOR-RELATED"/>
    <property type="match status" value="1"/>
</dbReference>
<feature type="compositionally biased region" description="Acidic residues" evidence="10">
    <location>
        <begin position="135"/>
        <end position="153"/>
    </location>
</feature>
<dbReference type="GO" id="GO:0005667">
    <property type="term" value="C:transcription regulator complex"/>
    <property type="evidence" value="ECO:0000318"/>
    <property type="project" value="GO_Central"/>
</dbReference>
<dbReference type="GO" id="GO:0045944">
    <property type="term" value="P:positive regulation of transcription by RNA polymerase II"/>
    <property type="evidence" value="ECO:0000315"/>
    <property type="project" value="CGD"/>
</dbReference>
<dbReference type="CDD" id="cd12192">
    <property type="entry name" value="GCN4_cent"/>
    <property type="match status" value="1"/>
</dbReference>
<dbReference type="GO" id="GO:0000978">
    <property type="term" value="F:RNA polymerase II cis-regulatory region sequence-specific DNA binding"/>
    <property type="evidence" value="ECO:0000318"/>
    <property type="project" value="GO_Central"/>
</dbReference>
<dbReference type="GO" id="GO:0003700">
    <property type="term" value="F:DNA-binding transcription factor activity"/>
    <property type="evidence" value="ECO:0000314"/>
    <property type="project" value="CGD"/>
</dbReference>
<organism evidence="13 14">
    <name type="scientific">Candida albicans (strain SC5314 / ATCC MYA-2876)</name>
    <name type="common">Yeast</name>
    <dbReference type="NCBI Taxonomy" id="237561"/>
    <lineage>
        <taxon>Eukaryota</taxon>
        <taxon>Fungi</taxon>
        <taxon>Dikarya</taxon>
        <taxon>Ascomycota</taxon>
        <taxon>Saccharomycotina</taxon>
        <taxon>Pichiomycetes</taxon>
        <taxon>Debaryomycetaceae</taxon>
        <taxon>Candida/Lodderomyces clade</taxon>
        <taxon>Candida</taxon>
    </lineage>
</organism>
<dbReference type="GO" id="GO:0008652">
    <property type="term" value="P:amino acid biosynthetic process"/>
    <property type="evidence" value="ECO:0007669"/>
    <property type="project" value="UniProtKB-KW"/>
</dbReference>
<dbReference type="eggNOG" id="KOG0837">
    <property type="taxonomic scope" value="Eukaryota"/>
</dbReference>
<name>A0A1D8PIL5_CANAL</name>
<evidence type="ECO:0000256" key="3">
    <source>
        <dbReference type="ARBA" id="ARBA00023015"/>
    </source>
</evidence>
<gene>
    <name evidence="12 13" type="primary">GCN4</name>
    <name evidence="13" type="ordered locus">CAALFM_C209940WA</name>
    <name evidence="12" type="ordered locus">orf19.8938</name>
</gene>
<dbReference type="PANTHER" id="PTHR11462:SF35">
    <property type="entry name" value="TRANSCRIPTION FACTOR JRA"/>
    <property type="match status" value="1"/>
</dbReference>
<dbReference type="FunCoup" id="A0A1D8PIL5">
    <property type="interactions" value="3631"/>
</dbReference>
<dbReference type="SMR" id="A0A1D8PIL5"/>
<keyword evidence="7" id="KW-0539">Nucleus</keyword>
<dbReference type="STRING" id="237561.A0A1D8PIL5"/>
<keyword evidence="3" id="KW-0805">Transcription regulation</keyword>
<evidence type="ECO:0000256" key="7">
    <source>
        <dbReference type="ARBA" id="ARBA00023242"/>
    </source>
</evidence>
<evidence type="ECO:0000313" key="14">
    <source>
        <dbReference type="Proteomes" id="UP000000559"/>
    </source>
</evidence>
<proteinExistence type="inferred from homology"/>
<evidence type="ECO:0000256" key="9">
    <source>
        <dbReference type="SAM" id="Coils"/>
    </source>
</evidence>
<dbReference type="AlphaFoldDB" id="A0A1D8PIL5"/>
<dbReference type="GO" id="GO:0036178">
    <property type="term" value="P:filamentous growth of a population of unicellular organisms in response to neutral pH"/>
    <property type="evidence" value="ECO:0000315"/>
    <property type="project" value="CGD"/>
</dbReference>
<dbReference type="OrthoDB" id="5419235at2759"/>
<evidence type="ECO:0000256" key="8">
    <source>
        <dbReference type="ARBA" id="ARBA00061302"/>
    </source>
</evidence>
<dbReference type="RefSeq" id="XP_714532.2">
    <property type="nucleotide sequence ID" value="XM_709439.2"/>
</dbReference>
<dbReference type="PROSITE" id="PS50217">
    <property type="entry name" value="BZIP"/>
    <property type="match status" value="1"/>
</dbReference>
<dbReference type="GO" id="GO:0034198">
    <property type="term" value="P:cellular response to amino acid starvation"/>
    <property type="evidence" value="ECO:0000315"/>
    <property type="project" value="CGD"/>
</dbReference>
<reference evidence="13 14" key="2">
    <citation type="journal article" date="2007" name="Genome Biol.">
        <title>Assembly of the Candida albicans genome into sixteen supercontigs aligned on the eight chromosomes.</title>
        <authorList>
            <person name="van het Hoog M."/>
            <person name="Rast T.J."/>
            <person name="Martchenko M."/>
            <person name="Grindle S."/>
            <person name="Dignard D."/>
            <person name="Hogues H."/>
            <person name="Cuomo C."/>
            <person name="Berriman M."/>
            <person name="Scherer S."/>
            <person name="Magee B.B."/>
            <person name="Whiteway M."/>
            <person name="Chibana H."/>
            <person name="Nantel A."/>
            <person name="Magee P.T."/>
        </authorList>
    </citation>
    <scope>GENOME REANNOTATION</scope>
    <source>
        <strain evidence="14">SC5314 / ATCC MYA-2876</strain>
    </source>
</reference>
<dbReference type="FunFam" id="3.30.160.60:FF:001491">
    <property type="entry name" value="Cross-pathway control protein A"/>
    <property type="match status" value="1"/>
</dbReference>
<dbReference type="GO" id="GO:1903833">
    <property type="term" value="P:positive regulation of cellular response to amino acid starvation"/>
    <property type="evidence" value="ECO:0000318"/>
    <property type="project" value="GO_Central"/>
</dbReference>
<sequence>MPATTPIIYEDSLFESQDLFASPFKQQHQKVDTVATKNEIGLELNLGLPEMQKASETVSTPFQIHSSVLESVFSTNLDGVNDIDHTPMFDELDLIMDGAKVNSSEDWVALFGDDNDDGVAIAGATSKEPMLSLNEDNENNDDDADDDDDDDDALVPREDTIEALLLEPSPNRTISAATSASTSSLNSPESTIATTVTAGGEVVVASKKQFQLVTPNPSSTLPTPLLDSKNSKKRVKVDHLGCVTYSKKHRSQPLQPIVVDDIKDAAALKRAKNTEAARRSRARKMERMSQLEDKVENLINEKQALQDQVERLQELLRVNGIQF</sequence>
<evidence type="ECO:0000256" key="6">
    <source>
        <dbReference type="ARBA" id="ARBA00023163"/>
    </source>
</evidence>
<dbReference type="Gene3D" id="3.30.160.60">
    <property type="entry name" value="Classic Zinc Finger"/>
    <property type="match status" value="1"/>
</dbReference>
<dbReference type="GO" id="GO:0045893">
    <property type="term" value="P:positive regulation of DNA-templated transcription"/>
    <property type="evidence" value="ECO:0000314"/>
    <property type="project" value="CGD"/>
</dbReference>
<dbReference type="InterPro" id="IPR046347">
    <property type="entry name" value="bZIP_sf"/>
</dbReference>
<keyword evidence="5" id="KW-0010">Activator</keyword>
<keyword evidence="2" id="KW-0028">Amino-acid biosynthesis</keyword>
<dbReference type="GO" id="GO:1900233">
    <property type="term" value="P:positive regulation of single-species biofilm formation on inanimate substrate"/>
    <property type="evidence" value="ECO:0000315"/>
    <property type="project" value="CGD"/>
</dbReference>
<dbReference type="Proteomes" id="UP000000559">
    <property type="component" value="Chromosome 2"/>
</dbReference>
<dbReference type="GO" id="GO:0030447">
    <property type="term" value="P:filamentous growth"/>
    <property type="evidence" value="ECO:0000315"/>
    <property type="project" value="CGD"/>
</dbReference>
<evidence type="ECO:0000256" key="1">
    <source>
        <dbReference type="ARBA" id="ARBA00004123"/>
    </source>
</evidence>
<dbReference type="GeneID" id="3643823"/>
<dbReference type="CGD" id="CAL0000200506">
    <property type="gene designation" value="GCN4"/>
</dbReference>
<dbReference type="EMBL" id="CP017624">
    <property type="protein sequence ID" value="AOW27972.1"/>
    <property type="molecule type" value="Genomic_DNA"/>
</dbReference>
<reference evidence="13 14" key="1">
    <citation type="journal article" date="2004" name="Proc. Natl. Acad. Sci. U.S.A.">
        <title>The diploid genome sequence of Candida albicans.</title>
        <authorList>
            <person name="Jones T."/>
            <person name="Federspiel N.A."/>
            <person name="Chibana H."/>
            <person name="Dungan J."/>
            <person name="Kalman S."/>
            <person name="Magee B.B."/>
            <person name="Newport G."/>
            <person name="Thorstenson Y.R."/>
            <person name="Agabian N."/>
            <person name="Magee P.T."/>
            <person name="Davis R.W."/>
            <person name="Scherer S."/>
        </authorList>
    </citation>
    <scope>NUCLEOTIDE SEQUENCE [LARGE SCALE GENOMIC DNA]</scope>
    <source>
        <strain evidence="14">SC5314 / ATCC MYA-2876</strain>
    </source>
</reference>
<feature type="domain" description="BZIP" evidence="11">
    <location>
        <begin position="269"/>
        <end position="314"/>
    </location>
</feature>
<evidence type="ECO:0000256" key="10">
    <source>
        <dbReference type="SAM" id="MobiDB-lite"/>
    </source>
</evidence>
<keyword evidence="6" id="KW-0804">Transcription</keyword>
<dbReference type="PROSITE" id="PS00036">
    <property type="entry name" value="BZIP_BASIC"/>
    <property type="match status" value="1"/>
</dbReference>
<dbReference type="CDD" id="cd12193">
    <property type="entry name" value="bZIP_GCN4"/>
    <property type="match status" value="1"/>
</dbReference>
<dbReference type="GO" id="GO:0009267">
    <property type="term" value="P:cellular response to starvation"/>
    <property type="evidence" value="ECO:0000315"/>
    <property type="project" value="CGD"/>
</dbReference>
<evidence type="ECO:0000256" key="2">
    <source>
        <dbReference type="ARBA" id="ARBA00022605"/>
    </source>
</evidence>
<dbReference type="GO" id="GO:0036171">
    <property type="term" value="P:filamentous growth of a population of unicellular organisms in response to chemical stimulus"/>
    <property type="evidence" value="ECO:0000315"/>
    <property type="project" value="CGD"/>
</dbReference>
<feature type="compositionally biased region" description="Low complexity" evidence="10">
    <location>
        <begin position="175"/>
        <end position="187"/>
    </location>
</feature>
<protein>
    <submittedName>
        <fullName evidence="13">Amino acid starvation-responsive transcription factor</fullName>
    </submittedName>
</protein>
<dbReference type="GO" id="GO:0005634">
    <property type="term" value="C:nucleus"/>
    <property type="evidence" value="ECO:0007669"/>
    <property type="project" value="UniProtKB-SubCell"/>
</dbReference>
<feature type="region of interest" description="Disordered" evidence="10">
    <location>
        <begin position="124"/>
        <end position="154"/>
    </location>
</feature>
<evidence type="ECO:0000313" key="12">
    <source>
        <dbReference type="CGD" id="CAL0000200506"/>
    </source>
</evidence>
<dbReference type="KEGG" id="cal:CAALFM_C209940WA"/>
<dbReference type="GO" id="GO:0000981">
    <property type="term" value="F:DNA-binding transcription factor activity, RNA polymerase II-specific"/>
    <property type="evidence" value="ECO:0000318"/>
    <property type="project" value="GO_Central"/>
</dbReference>
<dbReference type="InterPro" id="IPR050946">
    <property type="entry name" value="AP-1_TF_bZIP"/>
</dbReference>
<dbReference type="GO" id="GO:0036244">
    <property type="term" value="P:cellular response to neutral pH"/>
    <property type="evidence" value="ECO:0000315"/>
    <property type="project" value="CGD"/>
</dbReference>
<evidence type="ECO:0000313" key="13">
    <source>
        <dbReference type="EMBL" id="AOW27972.1"/>
    </source>
</evidence>
<dbReference type="InterPro" id="IPR004827">
    <property type="entry name" value="bZIP"/>
</dbReference>
<dbReference type="GO" id="GO:0044182">
    <property type="term" value="P:filamentous growth of a population of unicellular organisms"/>
    <property type="evidence" value="ECO:0000315"/>
    <property type="project" value="CGD"/>
</dbReference>
<evidence type="ECO:0000256" key="5">
    <source>
        <dbReference type="ARBA" id="ARBA00023159"/>
    </source>
</evidence>
<dbReference type="VEuPathDB" id="FungiDB:C2_09940W_A"/>
<reference evidence="13 14" key="3">
    <citation type="journal article" date="2013" name="Genome Biol.">
        <title>Assembly of a phased diploid Candida albicans genome facilitates allele-specific measurements and provides a simple model for repeat and indel structure.</title>
        <authorList>
            <person name="Muzzey D."/>
            <person name="Schwartz K."/>
            <person name="Weissman J.S."/>
            <person name="Sherlock G."/>
        </authorList>
    </citation>
    <scope>NUCLEOTIDE SEQUENCE [LARGE SCALE GENOMIC DNA]</scope>
    <source>
        <strain evidence="14">SC5314 / ATCC MYA-2876</strain>
    </source>
</reference>
<dbReference type="Pfam" id="PF07716">
    <property type="entry name" value="bZIP_2"/>
    <property type="match status" value="1"/>
</dbReference>
<accession>A0A1D8PIL5</accession>
<evidence type="ECO:0000256" key="4">
    <source>
        <dbReference type="ARBA" id="ARBA00023125"/>
    </source>
</evidence>
<dbReference type="GO" id="GO:0006995">
    <property type="term" value="P:cellular response to nitrogen starvation"/>
    <property type="evidence" value="ECO:0000315"/>
    <property type="project" value="CGD"/>
</dbReference>
<dbReference type="GO" id="GO:0044011">
    <property type="term" value="P:single-species biofilm formation on inanimate substrate"/>
    <property type="evidence" value="ECO:0000315"/>
    <property type="project" value="CGD"/>
</dbReference>
<feature type="region of interest" description="Disordered" evidence="10">
    <location>
        <begin position="167"/>
        <end position="187"/>
    </location>
</feature>
<dbReference type="InParanoid" id="A0A1D8PIL5"/>
<keyword evidence="14" id="KW-1185">Reference proteome</keyword>
<dbReference type="SMART" id="SM00338">
    <property type="entry name" value="BRLZ"/>
    <property type="match status" value="1"/>
</dbReference>
<dbReference type="GO" id="GO:1900442">
    <property type="term" value="P:positive regulation of filamentous growth of a population of unicellular organisms in response to neutral pH"/>
    <property type="evidence" value="ECO:0000315"/>
    <property type="project" value="CGD"/>
</dbReference>